<dbReference type="Gene3D" id="1.25.40.10">
    <property type="entry name" value="Tetratricopeptide repeat domain"/>
    <property type="match status" value="1"/>
</dbReference>
<gene>
    <name evidence="1" type="ORF">M23134_06789</name>
</gene>
<accession>A1ZWR1</accession>
<proteinExistence type="predicted"/>
<dbReference type="AlphaFoldDB" id="A1ZWR1"/>
<evidence type="ECO:0000313" key="2">
    <source>
        <dbReference type="Proteomes" id="UP000004095"/>
    </source>
</evidence>
<protein>
    <submittedName>
        <fullName evidence="1">Uncharacterized protein</fullName>
    </submittedName>
</protein>
<dbReference type="InterPro" id="IPR011990">
    <property type="entry name" value="TPR-like_helical_dom_sf"/>
</dbReference>
<dbReference type="SUPFAM" id="SSF48452">
    <property type="entry name" value="TPR-like"/>
    <property type="match status" value="1"/>
</dbReference>
<dbReference type="Proteomes" id="UP000004095">
    <property type="component" value="Unassembled WGS sequence"/>
</dbReference>
<reference evidence="1 2" key="1">
    <citation type="submission" date="2007-01" db="EMBL/GenBank/DDBJ databases">
        <authorList>
            <person name="Haygood M."/>
            <person name="Podell S."/>
            <person name="Anderson C."/>
            <person name="Hopkinson B."/>
            <person name="Roe K."/>
            <person name="Barbeau K."/>
            <person name="Gaasterland T."/>
            <person name="Ferriera S."/>
            <person name="Johnson J."/>
            <person name="Kravitz S."/>
            <person name="Beeson K."/>
            <person name="Sutton G."/>
            <person name="Rogers Y.-H."/>
            <person name="Friedman R."/>
            <person name="Frazier M."/>
            <person name="Venter J.C."/>
        </authorList>
    </citation>
    <scope>NUCLEOTIDE SEQUENCE [LARGE SCALE GENOMIC DNA]</scope>
    <source>
        <strain evidence="1 2">ATCC 23134</strain>
    </source>
</reference>
<name>A1ZWR1_MICM2</name>
<comment type="caution">
    <text evidence="1">The sequence shown here is derived from an EMBL/GenBank/DDBJ whole genome shotgun (WGS) entry which is preliminary data.</text>
</comment>
<keyword evidence="2" id="KW-1185">Reference proteome</keyword>
<dbReference type="eggNOG" id="COG0457">
    <property type="taxonomic scope" value="Bacteria"/>
</dbReference>
<dbReference type="OrthoDB" id="1524733at2"/>
<dbReference type="EMBL" id="AAWS01000053">
    <property type="protein sequence ID" value="EAY25193.1"/>
    <property type="molecule type" value="Genomic_DNA"/>
</dbReference>
<sequence length="108" mass="12635">MSQSRLEQLLGFLEEEPNEPFNIYAIALEYTKHKPLEALVYFEKLLQNHPAYVPTYYHAGKLYEELEEEAKAEAVYKKGVEVATAQNETLALRELQNAYQEFLDFKDM</sequence>
<organism evidence="1 2">
    <name type="scientific">Microscilla marina ATCC 23134</name>
    <dbReference type="NCBI Taxonomy" id="313606"/>
    <lineage>
        <taxon>Bacteria</taxon>
        <taxon>Pseudomonadati</taxon>
        <taxon>Bacteroidota</taxon>
        <taxon>Cytophagia</taxon>
        <taxon>Cytophagales</taxon>
        <taxon>Microscillaceae</taxon>
        <taxon>Microscilla</taxon>
    </lineage>
</organism>
<evidence type="ECO:0000313" key="1">
    <source>
        <dbReference type="EMBL" id="EAY25193.1"/>
    </source>
</evidence>
<dbReference type="RefSeq" id="WP_002703315.1">
    <property type="nucleotide sequence ID" value="NZ_AAWS01000053.1"/>
</dbReference>